<dbReference type="InterPro" id="IPR041147">
    <property type="entry name" value="GH38_C"/>
</dbReference>
<dbReference type="Proteomes" id="UP001208689">
    <property type="component" value="Chromosome"/>
</dbReference>
<dbReference type="InterPro" id="IPR000602">
    <property type="entry name" value="Glyco_hydro_38_N"/>
</dbReference>
<evidence type="ECO:0000256" key="2">
    <source>
        <dbReference type="ARBA" id="ARBA00022723"/>
    </source>
</evidence>
<dbReference type="SUPFAM" id="SSF88688">
    <property type="entry name" value="Families 57/38 glycoside transferase middle domain"/>
    <property type="match status" value="1"/>
</dbReference>
<reference evidence="7" key="1">
    <citation type="submission" date="2022-09" db="EMBL/GenBank/DDBJ databases">
        <title>Actin cytoskeleton and complex cell architecture in an #Asgard archaeon.</title>
        <authorList>
            <person name="Ponce Toledo R.I."/>
            <person name="Schleper C."/>
            <person name="Rodrigues Oliveira T."/>
            <person name="Wollweber F."/>
            <person name="Xu J."/>
            <person name="Rittmann S."/>
            <person name="Klingl A."/>
            <person name="Pilhofer M."/>
        </authorList>
    </citation>
    <scope>NUCLEOTIDE SEQUENCE</scope>
    <source>
        <strain evidence="7">B-35</strain>
    </source>
</reference>
<dbReference type="Gene3D" id="2.70.98.30">
    <property type="entry name" value="Golgi alpha-mannosidase II, domain 4"/>
    <property type="match status" value="1"/>
</dbReference>
<dbReference type="Pfam" id="PF01074">
    <property type="entry name" value="Glyco_hydro_38N"/>
    <property type="match status" value="1"/>
</dbReference>
<keyword evidence="8" id="KW-1185">Reference proteome</keyword>
<dbReference type="InterPro" id="IPR037094">
    <property type="entry name" value="Glyco_hydro_38_cen_sf"/>
</dbReference>
<dbReference type="Gene3D" id="2.60.40.2220">
    <property type="match status" value="1"/>
</dbReference>
<accession>A0ABY6HN65</accession>
<evidence type="ECO:0000259" key="6">
    <source>
        <dbReference type="SMART" id="SM00872"/>
    </source>
</evidence>
<keyword evidence="3" id="KW-0378">Hydrolase</keyword>
<evidence type="ECO:0000256" key="5">
    <source>
        <dbReference type="SAM" id="MobiDB-lite"/>
    </source>
</evidence>
<dbReference type="SUPFAM" id="SSF88713">
    <property type="entry name" value="Glycoside hydrolase/deacetylase"/>
    <property type="match status" value="1"/>
</dbReference>
<keyword evidence="4" id="KW-0326">Glycosidase</keyword>
<sequence>MMQTEEFQKLGKKGKYSGSERLDPNQFEEPDIDNAATRKIWLEDSINSPEYQQEVRTNLLRWKKVIGETSDPGKLHWHMVGQSHIDMAWLWRYAQTRKKAIKTFEKAIFHADWFPNNFKFATSSPQMLDWVKEDNPSLFAKIKDYHKKGYFELVGGSWVEPDCMMPGEESMIRQRLYGMRFYRDEFGVLPETEWFLDSFGYNIGLPQILTKSGAKSFWTTKITWNQQTKFPFVNFLWKSPDGSELLTTNFGQNTEILENWNDYRYGYHLLKETGRKNWNYGIDYTNFKDHVDLNQIIPDVGYFFGLGDGGHGPSHQNMVEAINFEKVGKDEEMHFHWSSVSEIFSNLTKYKDKLPIWEDELYLETHRGTFSVHGEVKRHNRRLESLMRSTETLATILSISNPAFEFPYEILEKTWKLILLNQFHDVLPGSSIVEVYDDVVDLWNMCDSNIALILNRCMEEIHSDKYPIGIFNPLSWKRNARIFIPISEVDPNITLDANGKPPQAKFYYLTDLGEECSLCQPVAAEFKDGMMNNSEGWWMILEISGYELIKGRIAFEDFESPSLFVTSEGIPRMTNGITSLSLDPKSGAITEIKSVNVNDGENLVYGNKSFLIEGYKDRGYDGYPAWNLSKKYWTKPKMYSQTQELKIEVMDEGPIFSTLKISKMLGESPISQILRLFKDDPVVYCFWTADWKEIKTMLKITLDTETQAKEVTVDEMYCALRQSTLPDTLADKARFEKTMHQYADLSTTDNRWGIALLNEGKYAFDVSAGRIRLTLHRAVRYPNPAAESWVLKERAARKKLDGSKPPVYSGIGPISARFAYYPHSGGCLTKSNKKTNPEIKKVAEEYNFPPLVKKICGDHDISLQLNDFEFLVQDNVHLTAIKRNEWEKRRSIIVRFAEVTGYSTHATVFLPGQLHDKILEVKECDLLERHISKQTVIMDKMENILKFTIGPFEVKTFELILTDK</sequence>
<dbReference type="Pfam" id="PF07748">
    <property type="entry name" value="Glyco_hydro_38C"/>
    <property type="match status" value="1"/>
</dbReference>
<dbReference type="Pfam" id="PF17677">
    <property type="entry name" value="Glyco_hydro38C2"/>
    <property type="match status" value="1"/>
</dbReference>
<evidence type="ECO:0000313" key="7">
    <source>
        <dbReference type="EMBL" id="UYP44942.1"/>
    </source>
</evidence>
<dbReference type="PANTHER" id="PTHR46017:SF1">
    <property type="entry name" value="ALPHA-MANNOSIDASE 2C1"/>
    <property type="match status" value="1"/>
</dbReference>
<evidence type="ECO:0000256" key="3">
    <source>
        <dbReference type="ARBA" id="ARBA00022801"/>
    </source>
</evidence>
<comment type="similarity">
    <text evidence="1">Belongs to the glycosyl hydrolase 38 family.</text>
</comment>
<dbReference type="CDD" id="cd10789">
    <property type="entry name" value="GH38N_AMII_ER_cytosolic"/>
    <property type="match status" value="1"/>
</dbReference>
<dbReference type="InterPro" id="IPR011013">
    <property type="entry name" value="Gal_mutarotase_sf_dom"/>
</dbReference>
<dbReference type="Pfam" id="PF09261">
    <property type="entry name" value="Alpha-mann_mid"/>
    <property type="match status" value="1"/>
</dbReference>
<feature type="domain" description="Glycoside hydrolase family 38 central" evidence="6">
    <location>
        <begin position="364"/>
        <end position="443"/>
    </location>
</feature>
<dbReference type="Gene3D" id="1.20.1270.50">
    <property type="entry name" value="Glycoside hydrolase family 38, central domain"/>
    <property type="match status" value="1"/>
</dbReference>
<dbReference type="Gene3D" id="3.20.110.10">
    <property type="entry name" value="Glycoside hydrolase 38, N terminal domain"/>
    <property type="match status" value="1"/>
</dbReference>
<dbReference type="SUPFAM" id="SSF74650">
    <property type="entry name" value="Galactose mutarotase-like"/>
    <property type="match status" value="1"/>
</dbReference>
<protein>
    <recommendedName>
        <fullName evidence="6">Glycoside hydrolase family 38 central domain-containing protein</fullName>
    </recommendedName>
</protein>
<name>A0ABY6HN65_9ARCH</name>
<feature type="region of interest" description="Disordered" evidence="5">
    <location>
        <begin position="1"/>
        <end position="29"/>
    </location>
</feature>
<dbReference type="InterPro" id="IPR011682">
    <property type="entry name" value="Glyco_hydro_38_C"/>
</dbReference>
<dbReference type="PANTHER" id="PTHR46017">
    <property type="entry name" value="ALPHA-MANNOSIDASE 2C1"/>
    <property type="match status" value="1"/>
</dbReference>
<evidence type="ECO:0000256" key="1">
    <source>
        <dbReference type="ARBA" id="ARBA00009792"/>
    </source>
</evidence>
<keyword evidence="2" id="KW-0479">Metal-binding</keyword>
<evidence type="ECO:0000256" key="4">
    <source>
        <dbReference type="ARBA" id="ARBA00023295"/>
    </source>
</evidence>
<dbReference type="SMART" id="SM00872">
    <property type="entry name" value="Alpha-mann_mid"/>
    <property type="match status" value="1"/>
</dbReference>
<dbReference type="InterPro" id="IPR027291">
    <property type="entry name" value="Glyco_hydro_38_N_sf"/>
</dbReference>
<proteinExistence type="inferred from homology"/>
<dbReference type="InterPro" id="IPR015341">
    <property type="entry name" value="Glyco_hydro_38_cen"/>
</dbReference>
<gene>
    <name evidence="7" type="ORF">NEF87_001227</name>
</gene>
<evidence type="ECO:0000313" key="8">
    <source>
        <dbReference type="Proteomes" id="UP001208689"/>
    </source>
</evidence>
<dbReference type="EMBL" id="CP104013">
    <property type="protein sequence ID" value="UYP44942.1"/>
    <property type="molecule type" value="Genomic_DNA"/>
</dbReference>
<dbReference type="InterPro" id="IPR028995">
    <property type="entry name" value="Glyco_hydro_57/38_cen_sf"/>
</dbReference>
<organism evidence="7 8">
    <name type="scientific">Candidatus Lokiarchaeum ossiferum</name>
    <dbReference type="NCBI Taxonomy" id="2951803"/>
    <lineage>
        <taxon>Archaea</taxon>
        <taxon>Promethearchaeati</taxon>
        <taxon>Promethearchaeota</taxon>
        <taxon>Promethearchaeia</taxon>
        <taxon>Promethearchaeales</taxon>
        <taxon>Promethearchaeaceae</taxon>
        <taxon>Candidatus Lokiarchaeum</taxon>
    </lineage>
</organism>
<dbReference type="InterPro" id="IPR011330">
    <property type="entry name" value="Glyco_hydro/deAcase_b/a-brl"/>
</dbReference>